<accession>A0A7G2IPN7</accession>
<protein>
    <submittedName>
        <fullName evidence="1">Uncharacterized protein</fullName>
    </submittedName>
</protein>
<organism evidence="1 2">
    <name type="scientific">Citrobacter freundii</name>
    <dbReference type="NCBI Taxonomy" id="546"/>
    <lineage>
        <taxon>Bacteria</taxon>
        <taxon>Pseudomonadati</taxon>
        <taxon>Pseudomonadota</taxon>
        <taxon>Gammaproteobacteria</taxon>
        <taxon>Enterobacterales</taxon>
        <taxon>Enterobacteriaceae</taxon>
        <taxon>Citrobacter</taxon>
        <taxon>Citrobacter freundii complex</taxon>
    </lineage>
</organism>
<name>A0A7G2IPN7_CITFR</name>
<dbReference type="EMBL" id="CBWP010000050">
    <property type="protein sequence ID" value="CDL38788.1"/>
    <property type="molecule type" value="Genomic_DNA"/>
</dbReference>
<proteinExistence type="predicted"/>
<evidence type="ECO:0000313" key="2">
    <source>
        <dbReference type="Proteomes" id="UP000019194"/>
    </source>
</evidence>
<reference evidence="1 2" key="1">
    <citation type="submission" date="2013-10" db="EMBL/GenBank/DDBJ databases">
        <title>Antibiotic resistance diversity of beta-lactamase producers in the General Hospital Vienna.</title>
        <authorList>
            <person name="Barisic I."/>
            <person name="Mitteregger D."/>
            <person name="Hirschl A.M."/>
            <person name="Noehammer C."/>
            <person name="Wiesinger-Mayr H."/>
        </authorList>
    </citation>
    <scope>NUCLEOTIDE SEQUENCE [LARGE SCALE GENOMIC DNA]</scope>
    <source>
        <strain evidence="1 2">ISC11</strain>
    </source>
</reference>
<comment type="caution">
    <text evidence="1">The sequence shown here is derived from an EMBL/GenBank/DDBJ whole genome shotgun (WGS) entry which is preliminary data.</text>
</comment>
<evidence type="ECO:0000313" key="1">
    <source>
        <dbReference type="EMBL" id="CDL38788.1"/>
    </source>
</evidence>
<sequence length="63" mass="7239">MGTAPDEQRDYNGTGIIRQYIKKGISDQENQTVCLDPRCCYSMSIFPFTEPPYPFPYLSIREG</sequence>
<dbReference type="AlphaFoldDB" id="A0A7G2IPN7"/>
<dbReference type="Proteomes" id="UP000019194">
    <property type="component" value="Unassembled WGS sequence"/>
</dbReference>